<dbReference type="PROSITE" id="PS50158">
    <property type="entry name" value="ZF_CCHC"/>
    <property type="match status" value="1"/>
</dbReference>
<keyword evidence="1" id="KW-0863">Zinc-finger</keyword>
<dbReference type="STRING" id="4097.A0A1S3YDF6"/>
<keyword evidence="1" id="KW-0479">Metal-binding</keyword>
<evidence type="ECO:0000256" key="2">
    <source>
        <dbReference type="SAM" id="MobiDB-lite"/>
    </source>
</evidence>
<feature type="region of interest" description="Disordered" evidence="2">
    <location>
        <begin position="183"/>
        <end position="210"/>
    </location>
</feature>
<organism evidence="4">
    <name type="scientific">Nicotiana tabacum</name>
    <name type="common">Common tobacco</name>
    <dbReference type="NCBI Taxonomy" id="4097"/>
    <lineage>
        <taxon>Eukaryota</taxon>
        <taxon>Viridiplantae</taxon>
        <taxon>Streptophyta</taxon>
        <taxon>Embryophyta</taxon>
        <taxon>Tracheophyta</taxon>
        <taxon>Spermatophyta</taxon>
        <taxon>Magnoliopsida</taxon>
        <taxon>eudicotyledons</taxon>
        <taxon>Gunneridae</taxon>
        <taxon>Pentapetalae</taxon>
        <taxon>asterids</taxon>
        <taxon>lamiids</taxon>
        <taxon>Solanales</taxon>
        <taxon>Solanaceae</taxon>
        <taxon>Nicotianoideae</taxon>
        <taxon>Nicotianeae</taxon>
        <taxon>Nicotiana</taxon>
    </lineage>
</organism>
<keyword evidence="1" id="KW-0862">Zinc</keyword>
<dbReference type="RefSeq" id="XP_016450027.1">
    <property type="nucleotide sequence ID" value="XM_016594541.1"/>
</dbReference>
<dbReference type="SMART" id="SM00343">
    <property type="entry name" value="ZnF_C2HC"/>
    <property type="match status" value="1"/>
</dbReference>
<dbReference type="Gene3D" id="4.10.60.10">
    <property type="entry name" value="Zinc finger, CCHC-type"/>
    <property type="match status" value="1"/>
</dbReference>
<dbReference type="InterPro" id="IPR001878">
    <property type="entry name" value="Znf_CCHC"/>
</dbReference>
<dbReference type="PANTHER" id="PTHR34676:SF8">
    <property type="entry name" value="TRANSMEMBRANE PROTEIN"/>
    <property type="match status" value="1"/>
</dbReference>
<dbReference type="PaxDb" id="4097-A0A1S3YDF6"/>
<dbReference type="InterPro" id="IPR036875">
    <property type="entry name" value="Znf_CCHC_sf"/>
</dbReference>
<evidence type="ECO:0000313" key="4">
    <source>
        <dbReference type="RefSeq" id="XP_016450027.1"/>
    </source>
</evidence>
<reference evidence="4" key="1">
    <citation type="submission" date="2025-08" db="UniProtKB">
        <authorList>
            <consortium name="RefSeq"/>
        </authorList>
    </citation>
    <scope>IDENTIFICATION</scope>
</reference>
<proteinExistence type="predicted"/>
<dbReference type="OMA" id="HAEKESH"/>
<evidence type="ECO:0000259" key="3">
    <source>
        <dbReference type="PROSITE" id="PS50158"/>
    </source>
</evidence>
<dbReference type="PANTHER" id="PTHR34676">
    <property type="entry name" value="DUF4219 DOMAIN-CONTAINING PROTEIN-RELATED"/>
    <property type="match status" value="1"/>
</dbReference>
<feature type="compositionally biased region" description="Basic and acidic residues" evidence="2">
    <location>
        <begin position="183"/>
        <end position="197"/>
    </location>
</feature>
<feature type="region of interest" description="Disordered" evidence="2">
    <location>
        <begin position="504"/>
        <end position="570"/>
    </location>
</feature>
<name>A0A1S3YDF6_TOBAC</name>
<dbReference type="OrthoDB" id="1305305at2759"/>
<dbReference type="SUPFAM" id="SSF57756">
    <property type="entry name" value="Retrovirus zinc finger-like domains"/>
    <property type="match status" value="1"/>
</dbReference>
<gene>
    <name evidence="4" type="primary">LOC107774884</name>
</gene>
<dbReference type="GO" id="GO:0003676">
    <property type="term" value="F:nucleic acid binding"/>
    <property type="evidence" value="ECO:0007669"/>
    <property type="project" value="InterPro"/>
</dbReference>
<dbReference type="AlphaFoldDB" id="A0A1S3YDF6"/>
<dbReference type="GO" id="GO:0008270">
    <property type="term" value="F:zinc ion binding"/>
    <property type="evidence" value="ECO:0007669"/>
    <property type="project" value="UniProtKB-KW"/>
</dbReference>
<dbReference type="Pfam" id="PF14223">
    <property type="entry name" value="Retrotran_gag_2"/>
    <property type="match status" value="1"/>
</dbReference>
<feature type="domain" description="CCHC-type" evidence="3">
    <location>
        <begin position="245"/>
        <end position="259"/>
    </location>
</feature>
<evidence type="ECO:0000256" key="1">
    <source>
        <dbReference type="PROSITE-ProRule" id="PRU00047"/>
    </source>
</evidence>
<sequence>MAEDSELWDVICDGPFVPMKTIGEPEVSVPKTKKEYNDADRKAIEKNFRAKKILICGIGLDKYNRISACQSAKEIWEALQTKHEGTTHVKQSKIDMLTTEYELFRMKDDESIQDMHTRFTSIINKLHSLGEIIPRNKLVRKILYVLPSSWESKVNAITEAKDLQKLTMDELVGNLKTYEMMKKKDNERRELKKEKIPVPKTDSNDSGGEDADMAYLTKRFQKMVHRNGGIPKGGSSSKPKGYDICHKCGKPGHFIKYCPLLKQDQYKHNTNKAAKRNQVPDKRFKRKDVANNIVQQALSAWGDSFSESEEDDGQGESSMMAVESEATEYDSIFTLMAQVANTELERDDLLAVVVDLNDTIKELKVEGRHETLHKGKEVANETHLRIEDEMKTVKSRVCIELEKNKQLQEELGRVESDHEKSLKWTWSSDAITSMYINNGENRQGIGFQREKTPYNPHSKYVTILYPIIGFVFTVDSHDKIDQEGERSIVPGEVIDMENGKTDMMSQVKDSDDNGTSESPTDIEEPGSSITTTEAENRVVDAGQGTPHAEKESHSEIPGPSHNKIKGKKCA</sequence>
<dbReference type="KEGG" id="nta:107774884"/>
<protein>
    <recommendedName>
        <fullName evidence="3">CCHC-type domain-containing protein</fullName>
    </recommendedName>
</protein>
<accession>A0A1S3YDF6</accession>